<dbReference type="Proteomes" id="UP001374803">
    <property type="component" value="Chromosome"/>
</dbReference>
<reference evidence="2" key="1">
    <citation type="submission" date="2021-12" db="EMBL/GenBank/DDBJ databases">
        <title>Discovery of the Pendulisporaceae a myxobacterial family with distinct sporulation behavior and unique specialized metabolism.</title>
        <authorList>
            <person name="Garcia R."/>
            <person name="Popoff A."/>
            <person name="Bader C.D."/>
            <person name="Loehr J."/>
            <person name="Walesch S."/>
            <person name="Walt C."/>
            <person name="Boldt J."/>
            <person name="Bunk B."/>
            <person name="Haeckl F.J.F.P.J."/>
            <person name="Gunesch A.P."/>
            <person name="Birkelbach J."/>
            <person name="Nuebel U."/>
            <person name="Pietschmann T."/>
            <person name="Bach T."/>
            <person name="Mueller R."/>
        </authorList>
    </citation>
    <scope>NUCLEOTIDE SEQUENCE</scope>
    <source>
        <strain evidence="2">MSr11367</strain>
    </source>
</reference>
<dbReference type="PROSITE" id="PS51257">
    <property type="entry name" value="PROKAR_LIPOPROTEIN"/>
    <property type="match status" value="1"/>
</dbReference>
<keyword evidence="3" id="KW-1185">Reference proteome</keyword>
<evidence type="ECO:0000313" key="3">
    <source>
        <dbReference type="Proteomes" id="UP001374803"/>
    </source>
</evidence>
<feature type="signal peptide" evidence="1">
    <location>
        <begin position="1"/>
        <end position="23"/>
    </location>
</feature>
<accession>A0ABZ2LF10</accession>
<sequence>MTLRTCFGSLAWASCLLFSWCCGCSNDDVDLGGGPGGPKPATYPRLVVAASDGVHIWDNATSISANGPSNVHFAKFSNAVGLGLDGDTLAVATGFGSDTLLSGLHLFANASRLGSDAQPSRSVPGAGFTGDYHGGFFDYGRPVHIQADGRHNFWVRSGIDSGSVHFVPPSATAPTAHFGSLLGHATYDEAHDKLLGSNLEMVQSPLWDQAATKTGTIRTTEQQFTQYRPRQLVVSGGRLFSNLLGSTTNSDVAIWNDLATISASREPDVILHDVCGDKSNIETISVHHDVLIVEARVQDKVNVCLYKNASALTTERQPDAIATDPSLSFTQNGGDETWLTHDGHLFVLDAGGVAIFKDATTTPAFVTRLAMSANIPGIDFLVLE</sequence>
<evidence type="ECO:0000256" key="1">
    <source>
        <dbReference type="SAM" id="SignalP"/>
    </source>
</evidence>
<dbReference type="EMBL" id="CP089983">
    <property type="protein sequence ID" value="WXB09347.1"/>
    <property type="molecule type" value="Genomic_DNA"/>
</dbReference>
<evidence type="ECO:0000313" key="2">
    <source>
        <dbReference type="EMBL" id="WXB09347.1"/>
    </source>
</evidence>
<proteinExistence type="predicted"/>
<keyword evidence="1" id="KW-0732">Signal</keyword>
<organism evidence="2 3">
    <name type="scientific">Pendulispora rubella</name>
    <dbReference type="NCBI Taxonomy" id="2741070"/>
    <lineage>
        <taxon>Bacteria</taxon>
        <taxon>Pseudomonadati</taxon>
        <taxon>Myxococcota</taxon>
        <taxon>Myxococcia</taxon>
        <taxon>Myxococcales</taxon>
        <taxon>Sorangiineae</taxon>
        <taxon>Pendulisporaceae</taxon>
        <taxon>Pendulispora</taxon>
    </lineage>
</organism>
<dbReference type="RefSeq" id="WP_394839020.1">
    <property type="nucleotide sequence ID" value="NZ_CP089929.1"/>
</dbReference>
<feature type="chain" id="PRO_5045702998" evidence="1">
    <location>
        <begin position="24"/>
        <end position="384"/>
    </location>
</feature>
<gene>
    <name evidence="2" type="ORF">LVJ94_19210</name>
</gene>
<protein>
    <submittedName>
        <fullName evidence="2">Uncharacterized protein</fullName>
    </submittedName>
</protein>
<name>A0ABZ2LF10_9BACT</name>